<accession>A0AAE0F5W3</accession>
<evidence type="ECO:0000313" key="5">
    <source>
        <dbReference type="Proteomes" id="UP001190700"/>
    </source>
</evidence>
<feature type="domain" description="Mitochondrial chaperone BCS1-like ATPase lid" evidence="3">
    <location>
        <begin position="4"/>
        <end position="50"/>
    </location>
</feature>
<keyword evidence="2" id="KW-0067">ATP-binding</keyword>
<dbReference type="GO" id="GO:0005524">
    <property type="term" value="F:ATP binding"/>
    <property type="evidence" value="ECO:0007669"/>
    <property type="project" value="UniProtKB-KW"/>
</dbReference>
<dbReference type="Pfam" id="PF25426">
    <property type="entry name" value="AAA_lid_BCS1"/>
    <property type="match status" value="1"/>
</dbReference>
<evidence type="ECO:0000259" key="3">
    <source>
        <dbReference type="Pfam" id="PF25426"/>
    </source>
</evidence>
<protein>
    <recommendedName>
        <fullName evidence="3">Mitochondrial chaperone BCS1-like ATPase lid domain-containing protein</fullName>
    </recommendedName>
</protein>
<keyword evidence="5" id="KW-1185">Reference proteome</keyword>
<evidence type="ECO:0000256" key="2">
    <source>
        <dbReference type="ARBA" id="ARBA00022840"/>
    </source>
</evidence>
<gene>
    <name evidence="4" type="ORF">CYMTET_37791</name>
</gene>
<keyword evidence="1" id="KW-0547">Nucleotide-binding</keyword>
<dbReference type="EMBL" id="LGRX02025090">
    <property type="protein sequence ID" value="KAK3252938.1"/>
    <property type="molecule type" value="Genomic_DNA"/>
</dbReference>
<evidence type="ECO:0000256" key="1">
    <source>
        <dbReference type="ARBA" id="ARBA00022741"/>
    </source>
</evidence>
<name>A0AAE0F5W3_9CHLO</name>
<organism evidence="4 5">
    <name type="scientific">Cymbomonas tetramitiformis</name>
    <dbReference type="NCBI Taxonomy" id="36881"/>
    <lineage>
        <taxon>Eukaryota</taxon>
        <taxon>Viridiplantae</taxon>
        <taxon>Chlorophyta</taxon>
        <taxon>Pyramimonadophyceae</taxon>
        <taxon>Pyramimonadales</taxon>
        <taxon>Pyramimonadaceae</taxon>
        <taxon>Cymbomonas</taxon>
    </lineage>
</organism>
<dbReference type="Proteomes" id="UP001190700">
    <property type="component" value="Unassembled WGS sequence"/>
</dbReference>
<dbReference type="AlphaFoldDB" id="A0AAE0F5W3"/>
<sequence>MQAYLKNFYGENLQDSVLDKYVDAIPPGTLSIAELQGCLVANASDPEAALPACRAISDSRLQEKMAS</sequence>
<reference evidence="4 5" key="1">
    <citation type="journal article" date="2015" name="Genome Biol. Evol.">
        <title>Comparative Genomics of a Bacterivorous Green Alga Reveals Evolutionary Causalities and Consequences of Phago-Mixotrophic Mode of Nutrition.</title>
        <authorList>
            <person name="Burns J.A."/>
            <person name="Paasch A."/>
            <person name="Narechania A."/>
            <person name="Kim E."/>
        </authorList>
    </citation>
    <scope>NUCLEOTIDE SEQUENCE [LARGE SCALE GENOMIC DNA]</scope>
    <source>
        <strain evidence="4 5">PLY_AMNH</strain>
    </source>
</reference>
<evidence type="ECO:0000313" key="4">
    <source>
        <dbReference type="EMBL" id="KAK3252938.1"/>
    </source>
</evidence>
<dbReference type="InterPro" id="IPR057495">
    <property type="entry name" value="AAA_lid_BCS1"/>
</dbReference>
<comment type="caution">
    <text evidence="4">The sequence shown here is derived from an EMBL/GenBank/DDBJ whole genome shotgun (WGS) entry which is preliminary data.</text>
</comment>
<proteinExistence type="predicted"/>